<sequence>MNMRFAILFYHQSELPTYRYSSQGVCKDCQRWFNVKLTDPKVVTHSHIHMACPHCSVSNQVKVDRTPECVFTWEEIRNGRDPVFGLELYYLETVSGKPVWALNREHLDYLISYIAADLREGPLYAEKTASYSVPKNKGI</sequence>
<reference evidence="1 2" key="1">
    <citation type="submission" date="2017-06" db="EMBL/GenBank/DDBJ databases">
        <title>Complete genome sequence of Paenibacillus donghaensis KCTC 13049T isolated from East Sea sediment, South Korea.</title>
        <authorList>
            <person name="Jung B.K."/>
            <person name="Hong S.-J."/>
            <person name="Shin J.-H."/>
        </authorList>
    </citation>
    <scope>NUCLEOTIDE SEQUENCE [LARGE SCALE GENOMIC DNA]</scope>
    <source>
        <strain evidence="1 2">KCTC 13049</strain>
    </source>
</reference>
<protein>
    <submittedName>
        <fullName evidence="1">Uncharacterized protein</fullName>
    </submittedName>
</protein>
<dbReference type="OrthoDB" id="7189707at2"/>
<dbReference type="RefSeq" id="WP_087916507.1">
    <property type="nucleotide sequence ID" value="NZ_CP021780.1"/>
</dbReference>
<name>A0A2Z2KJL6_9BACL</name>
<proteinExistence type="predicted"/>
<dbReference type="EMBL" id="CP021780">
    <property type="protein sequence ID" value="ASA22509.1"/>
    <property type="molecule type" value="Genomic_DNA"/>
</dbReference>
<dbReference type="Proteomes" id="UP000249890">
    <property type="component" value="Chromosome"/>
</dbReference>
<dbReference type="KEGG" id="pdh:B9T62_18005"/>
<dbReference type="AlphaFoldDB" id="A0A2Z2KJL6"/>
<keyword evidence="2" id="KW-1185">Reference proteome</keyword>
<evidence type="ECO:0000313" key="2">
    <source>
        <dbReference type="Proteomes" id="UP000249890"/>
    </source>
</evidence>
<gene>
    <name evidence="1" type="ORF">B9T62_18005</name>
</gene>
<organism evidence="1 2">
    <name type="scientific">Paenibacillus donghaensis</name>
    <dbReference type="NCBI Taxonomy" id="414771"/>
    <lineage>
        <taxon>Bacteria</taxon>
        <taxon>Bacillati</taxon>
        <taxon>Bacillota</taxon>
        <taxon>Bacilli</taxon>
        <taxon>Bacillales</taxon>
        <taxon>Paenibacillaceae</taxon>
        <taxon>Paenibacillus</taxon>
    </lineage>
</organism>
<accession>A0A2Z2KJL6</accession>
<evidence type="ECO:0000313" key="1">
    <source>
        <dbReference type="EMBL" id="ASA22509.1"/>
    </source>
</evidence>